<keyword evidence="7 9" id="KW-0472">Membrane</keyword>
<dbReference type="AlphaFoldDB" id="A0A1H9Q5R5"/>
<comment type="subunit">
    <text evidence="9">The complex comprises the extracytoplasmic solute receptor protein and the two transmembrane proteins.</text>
</comment>
<dbReference type="PANTHER" id="PTHR35011:SF10">
    <property type="entry name" value="TRAP TRANSPORTER SMALL PERMEASE PROTEIN"/>
    <property type="match status" value="1"/>
</dbReference>
<dbReference type="EMBL" id="FOFG01000025">
    <property type="protein sequence ID" value="SER55800.1"/>
    <property type="molecule type" value="Genomic_DNA"/>
</dbReference>
<dbReference type="InterPro" id="IPR055348">
    <property type="entry name" value="DctQ"/>
</dbReference>
<evidence type="ECO:0000256" key="5">
    <source>
        <dbReference type="ARBA" id="ARBA00022692"/>
    </source>
</evidence>
<dbReference type="GO" id="GO:0005886">
    <property type="term" value="C:plasma membrane"/>
    <property type="evidence" value="ECO:0007669"/>
    <property type="project" value="UniProtKB-SubCell"/>
</dbReference>
<evidence type="ECO:0000256" key="3">
    <source>
        <dbReference type="ARBA" id="ARBA00022475"/>
    </source>
</evidence>
<evidence type="ECO:0000256" key="4">
    <source>
        <dbReference type="ARBA" id="ARBA00022519"/>
    </source>
</evidence>
<protein>
    <recommendedName>
        <fullName evidence="9">TRAP transporter small permease protein</fullName>
    </recommendedName>
</protein>
<reference evidence="11 12" key="1">
    <citation type="submission" date="2016-10" db="EMBL/GenBank/DDBJ databases">
        <authorList>
            <person name="de Groot N.N."/>
        </authorList>
    </citation>
    <scope>NUCLEOTIDE SEQUENCE [LARGE SCALE GENOMIC DNA]</scope>
    <source>
        <strain evidence="11 12">A52C2</strain>
    </source>
</reference>
<organism evidence="11 12">
    <name type="scientific">Faunimonas pinastri</name>
    <dbReference type="NCBI Taxonomy" id="1855383"/>
    <lineage>
        <taxon>Bacteria</taxon>
        <taxon>Pseudomonadati</taxon>
        <taxon>Pseudomonadota</taxon>
        <taxon>Alphaproteobacteria</taxon>
        <taxon>Hyphomicrobiales</taxon>
        <taxon>Afifellaceae</taxon>
        <taxon>Faunimonas</taxon>
    </lineage>
</organism>
<evidence type="ECO:0000256" key="2">
    <source>
        <dbReference type="ARBA" id="ARBA00022448"/>
    </source>
</evidence>
<dbReference type="InterPro" id="IPR007387">
    <property type="entry name" value="TRAP_DctQ"/>
</dbReference>
<name>A0A1H9Q5R5_9HYPH</name>
<dbReference type="Proteomes" id="UP000199647">
    <property type="component" value="Unassembled WGS sequence"/>
</dbReference>
<comment type="similarity">
    <text evidence="8 9">Belongs to the TRAP transporter small permease family.</text>
</comment>
<dbReference type="GO" id="GO:0015740">
    <property type="term" value="P:C4-dicarboxylate transport"/>
    <property type="evidence" value="ECO:0007669"/>
    <property type="project" value="TreeGrafter"/>
</dbReference>
<dbReference type="GO" id="GO:0022857">
    <property type="term" value="F:transmembrane transporter activity"/>
    <property type="evidence" value="ECO:0007669"/>
    <property type="project" value="UniProtKB-UniRule"/>
</dbReference>
<keyword evidence="6 9" id="KW-1133">Transmembrane helix</keyword>
<evidence type="ECO:0000259" key="10">
    <source>
        <dbReference type="Pfam" id="PF04290"/>
    </source>
</evidence>
<evidence type="ECO:0000256" key="7">
    <source>
        <dbReference type="ARBA" id="ARBA00023136"/>
    </source>
</evidence>
<dbReference type="PANTHER" id="PTHR35011">
    <property type="entry name" value="2,3-DIKETO-L-GULONATE TRAP TRANSPORTER SMALL PERMEASE PROTEIN YIAM"/>
    <property type="match status" value="1"/>
</dbReference>
<evidence type="ECO:0000313" key="12">
    <source>
        <dbReference type="Proteomes" id="UP000199647"/>
    </source>
</evidence>
<sequence length="176" mass="19130">MKSPFAWIYRAVEFLAGLSLVAILALILGGVAWRLSGSQLAGSDDLSGFCLVGLFFLGLAPAYCRADHIRVGLLVDRLTGRNRLVLEGIVLAATAIATGWATWWLGVTVSNSWQFGDVSEGLLPVQLWIPELAMLIGTAALFLAVLEDLVRVLRGRSPSYMVQPESDPNELLTFER</sequence>
<keyword evidence="5 9" id="KW-0812">Transmembrane</keyword>
<evidence type="ECO:0000256" key="6">
    <source>
        <dbReference type="ARBA" id="ARBA00022989"/>
    </source>
</evidence>
<comment type="subcellular location">
    <subcellularLocation>
        <location evidence="1 9">Cell inner membrane</location>
        <topology evidence="1 9">Multi-pass membrane protein</topology>
    </subcellularLocation>
</comment>
<feature type="transmembrane region" description="Helical" evidence="9">
    <location>
        <begin position="125"/>
        <end position="146"/>
    </location>
</feature>
<feature type="transmembrane region" description="Helical" evidence="9">
    <location>
        <begin position="84"/>
        <end position="105"/>
    </location>
</feature>
<gene>
    <name evidence="11" type="ORF">SAMN05216548_12521</name>
</gene>
<dbReference type="OrthoDB" id="9797534at2"/>
<evidence type="ECO:0000256" key="8">
    <source>
        <dbReference type="ARBA" id="ARBA00038436"/>
    </source>
</evidence>
<keyword evidence="12" id="KW-1185">Reference proteome</keyword>
<comment type="function">
    <text evidence="9">Part of the tripartite ATP-independent periplasmic (TRAP) transport system.</text>
</comment>
<proteinExistence type="inferred from homology"/>
<evidence type="ECO:0000313" key="11">
    <source>
        <dbReference type="EMBL" id="SER55800.1"/>
    </source>
</evidence>
<evidence type="ECO:0000256" key="9">
    <source>
        <dbReference type="RuleBase" id="RU369079"/>
    </source>
</evidence>
<keyword evidence="4 9" id="KW-0997">Cell inner membrane</keyword>
<dbReference type="RefSeq" id="WP_092499765.1">
    <property type="nucleotide sequence ID" value="NZ_FOFG01000025.1"/>
</dbReference>
<accession>A0A1H9Q5R5</accession>
<evidence type="ECO:0000256" key="1">
    <source>
        <dbReference type="ARBA" id="ARBA00004429"/>
    </source>
</evidence>
<keyword evidence="3" id="KW-1003">Cell membrane</keyword>
<dbReference type="Pfam" id="PF04290">
    <property type="entry name" value="DctQ"/>
    <property type="match status" value="1"/>
</dbReference>
<keyword evidence="2 9" id="KW-0813">Transport</keyword>
<dbReference type="STRING" id="1855383.SAMN05216548_12521"/>
<feature type="transmembrane region" description="Helical" evidence="9">
    <location>
        <begin position="46"/>
        <end position="64"/>
    </location>
</feature>
<feature type="domain" description="Tripartite ATP-independent periplasmic transporters DctQ component" evidence="10">
    <location>
        <begin position="24"/>
        <end position="154"/>
    </location>
</feature>
<feature type="transmembrane region" description="Helical" evidence="9">
    <location>
        <begin position="12"/>
        <end position="34"/>
    </location>
</feature>